<keyword evidence="7" id="KW-1185">Reference proteome</keyword>
<evidence type="ECO:0000256" key="1">
    <source>
        <dbReference type="ARBA" id="ARBA00023015"/>
    </source>
</evidence>
<evidence type="ECO:0000259" key="4">
    <source>
        <dbReference type="PROSITE" id="PS50042"/>
    </source>
</evidence>
<dbReference type="Pfam" id="PF00027">
    <property type="entry name" value="cNMP_binding"/>
    <property type="match status" value="1"/>
</dbReference>
<keyword evidence="3" id="KW-0804">Transcription</keyword>
<dbReference type="InterPro" id="IPR018490">
    <property type="entry name" value="cNMP-bd_dom_sf"/>
</dbReference>
<dbReference type="InterPro" id="IPR036390">
    <property type="entry name" value="WH_DNA-bd_sf"/>
</dbReference>
<dbReference type="Gene3D" id="2.60.120.10">
    <property type="entry name" value="Jelly Rolls"/>
    <property type="match status" value="1"/>
</dbReference>
<dbReference type="PROSITE" id="PS50042">
    <property type="entry name" value="CNMP_BINDING_3"/>
    <property type="match status" value="1"/>
</dbReference>
<dbReference type="SUPFAM" id="SSF46785">
    <property type="entry name" value="Winged helix' DNA-binding domain"/>
    <property type="match status" value="1"/>
</dbReference>
<dbReference type="InterPro" id="IPR050397">
    <property type="entry name" value="Env_Response_Regulators"/>
</dbReference>
<feature type="domain" description="Cyclic nucleotide-binding" evidence="4">
    <location>
        <begin position="17"/>
        <end position="112"/>
    </location>
</feature>
<dbReference type="PANTHER" id="PTHR24567">
    <property type="entry name" value="CRP FAMILY TRANSCRIPTIONAL REGULATORY PROTEIN"/>
    <property type="match status" value="1"/>
</dbReference>
<accession>A0ABS5IB27</accession>
<protein>
    <submittedName>
        <fullName evidence="6">Crp/Fnr family transcriptional regulator</fullName>
    </submittedName>
</protein>
<evidence type="ECO:0000313" key="7">
    <source>
        <dbReference type="Proteomes" id="UP000680714"/>
    </source>
</evidence>
<dbReference type="SMART" id="SM00100">
    <property type="entry name" value="cNMP"/>
    <property type="match status" value="1"/>
</dbReference>
<keyword evidence="2" id="KW-0238">DNA-binding</keyword>
<dbReference type="InterPro" id="IPR012318">
    <property type="entry name" value="HTH_CRP"/>
</dbReference>
<dbReference type="CDD" id="cd00038">
    <property type="entry name" value="CAP_ED"/>
    <property type="match status" value="1"/>
</dbReference>
<dbReference type="PROSITE" id="PS51063">
    <property type="entry name" value="HTH_CRP_2"/>
    <property type="match status" value="1"/>
</dbReference>
<organism evidence="6 7">
    <name type="scientific">Magnetospirillum sulfuroxidans</name>
    <dbReference type="NCBI Taxonomy" id="611300"/>
    <lineage>
        <taxon>Bacteria</taxon>
        <taxon>Pseudomonadati</taxon>
        <taxon>Pseudomonadota</taxon>
        <taxon>Alphaproteobacteria</taxon>
        <taxon>Rhodospirillales</taxon>
        <taxon>Rhodospirillaceae</taxon>
        <taxon>Magnetospirillum</taxon>
    </lineage>
</organism>
<dbReference type="Gene3D" id="1.10.10.10">
    <property type="entry name" value="Winged helix-like DNA-binding domain superfamily/Winged helix DNA-binding domain"/>
    <property type="match status" value="1"/>
</dbReference>
<dbReference type="PANTHER" id="PTHR24567:SF74">
    <property type="entry name" value="HTH-TYPE TRANSCRIPTIONAL REGULATOR ARCR"/>
    <property type="match status" value="1"/>
</dbReference>
<dbReference type="SUPFAM" id="SSF51206">
    <property type="entry name" value="cAMP-binding domain-like"/>
    <property type="match status" value="1"/>
</dbReference>
<comment type="caution">
    <text evidence="6">The sequence shown here is derived from an EMBL/GenBank/DDBJ whole genome shotgun (WGS) entry which is preliminary data.</text>
</comment>
<dbReference type="Proteomes" id="UP000680714">
    <property type="component" value="Unassembled WGS sequence"/>
</dbReference>
<gene>
    <name evidence="6" type="ORF">KEC16_07865</name>
</gene>
<evidence type="ECO:0000259" key="5">
    <source>
        <dbReference type="PROSITE" id="PS51063"/>
    </source>
</evidence>
<dbReference type="EMBL" id="JAGTUF010000005">
    <property type="protein sequence ID" value="MBR9971627.1"/>
    <property type="molecule type" value="Genomic_DNA"/>
</dbReference>
<feature type="domain" description="HTH crp-type" evidence="5">
    <location>
        <begin position="151"/>
        <end position="222"/>
    </location>
</feature>
<dbReference type="SMART" id="SM00419">
    <property type="entry name" value="HTH_CRP"/>
    <property type="match status" value="1"/>
</dbReference>
<dbReference type="InterPro" id="IPR000595">
    <property type="entry name" value="cNMP-bd_dom"/>
</dbReference>
<evidence type="ECO:0000313" key="6">
    <source>
        <dbReference type="EMBL" id="MBR9971627.1"/>
    </source>
</evidence>
<keyword evidence="1" id="KW-0805">Transcription regulation</keyword>
<proteinExistence type="predicted"/>
<sequence length="240" mass="25747">MTDVLTDALAILRRHPVFGTLPEDDLPALLDQPPWRSFAAGECLFCQNDPATRLYVVIDGQVELAVRRPDCAPEVLSHLSSGAALGVDALIPGTQHIATAQAATQCRAAIVDGAKLVAYLDGHFDLTLAMIAEMAGSLHGLVKEITELKLQSTTERLASYLAGLAAGHSADNRVEVRLPFEKRLLAERLGMEPATLSRAFAKLREIGVESGRGDRVAIADLAELRRLGEALEMLADGEMS</sequence>
<name>A0ABS5IB27_9PROT</name>
<evidence type="ECO:0000256" key="3">
    <source>
        <dbReference type="ARBA" id="ARBA00023163"/>
    </source>
</evidence>
<reference evidence="6 7" key="1">
    <citation type="submission" date="2021-04" db="EMBL/GenBank/DDBJ databases">
        <title>Magnetospirillum sulfuroxidans sp. nov., a facultative chemolithoautotrophic sulfur-oxidizing alphaproteobacterium isolated from freshwater sediment and proposals for Paramagetospirillum gen. nov., and Magnetospirillaceae fam. nov.</title>
        <authorList>
            <person name="Koziaeva V."/>
            <person name="Geelhoed J.S."/>
            <person name="Sorokin D.Y."/>
            <person name="Grouzdev D.S."/>
        </authorList>
    </citation>
    <scope>NUCLEOTIDE SEQUENCE [LARGE SCALE GENOMIC DNA]</scope>
    <source>
        <strain evidence="6 7">J10</strain>
    </source>
</reference>
<dbReference type="InterPro" id="IPR036388">
    <property type="entry name" value="WH-like_DNA-bd_sf"/>
</dbReference>
<dbReference type="Pfam" id="PF13545">
    <property type="entry name" value="HTH_Crp_2"/>
    <property type="match status" value="1"/>
</dbReference>
<evidence type="ECO:0000256" key="2">
    <source>
        <dbReference type="ARBA" id="ARBA00023125"/>
    </source>
</evidence>
<dbReference type="InterPro" id="IPR014710">
    <property type="entry name" value="RmlC-like_jellyroll"/>
</dbReference>